<feature type="domain" description="SpaA-like prealbumin fold" evidence="1">
    <location>
        <begin position="29"/>
        <end position="123"/>
    </location>
</feature>
<sequence length="161" mass="18022">VGADPKLYEVEHNLTSNDVTEQVIKGNVAIIKHTDDGETKIETPEKGASFEIYLKSAGSYDAANKDERDTIVCDENGFGQTKDMPYGIYTVHQTSGWEGREMMDDFDVFISQNAQTYRYLINNRNFESFVNVVKVDAESGKSIPYTGAGFKIYDPQGNQVK</sequence>
<dbReference type="Pfam" id="PF17802">
    <property type="entry name" value="SpaA"/>
    <property type="match status" value="1"/>
</dbReference>
<dbReference type="AlphaFoldDB" id="K1S4N2"/>
<reference evidence="2" key="1">
    <citation type="journal article" date="2013" name="Environ. Microbiol.">
        <title>Microbiota from the distal guts of lean and obese adolescents exhibit partial functional redundancy besides clear differences in community structure.</title>
        <authorList>
            <person name="Ferrer M."/>
            <person name="Ruiz A."/>
            <person name="Lanza F."/>
            <person name="Haange S.B."/>
            <person name="Oberbach A."/>
            <person name="Till H."/>
            <person name="Bargiela R."/>
            <person name="Campoy C."/>
            <person name="Segura M.T."/>
            <person name="Richter M."/>
            <person name="von Bergen M."/>
            <person name="Seifert J."/>
            <person name="Suarez A."/>
        </authorList>
    </citation>
    <scope>NUCLEOTIDE SEQUENCE</scope>
</reference>
<dbReference type="InterPro" id="IPR041033">
    <property type="entry name" value="SpaA_PFL_dom_1"/>
</dbReference>
<dbReference type="Gene3D" id="2.60.40.10">
    <property type="entry name" value="Immunoglobulins"/>
    <property type="match status" value="1"/>
</dbReference>
<comment type="caution">
    <text evidence="2">The sequence shown here is derived from an EMBL/GenBank/DDBJ whole genome shotgun (WGS) entry which is preliminary data.</text>
</comment>
<feature type="non-terminal residue" evidence="2">
    <location>
        <position position="1"/>
    </location>
</feature>
<accession>K1S4N2</accession>
<protein>
    <submittedName>
        <fullName evidence="2">Collagen adhesion protein</fullName>
    </submittedName>
</protein>
<dbReference type="InterPro" id="IPR013783">
    <property type="entry name" value="Ig-like_fold"/>
</dbReference>
<dbReference type="EMBL" id="AJWY01012263">
    <property type="protein sequence ID" value="EKC50419.1"/>
    <property type="molecule type" value="Genomic_DNA"/>
</dbReference>
<gene>
    <name evidence="2" type="ORF">LEA_17896</name>
</gene>
<evidence type="ECO:0000259" key="1">
    <source>
        <dbReference type="Pfam" id="PF17802"/>
    </source>
</evidence>
<name>K1S4N2_9ZZZZ</name>
<proteinExistence type="predicted"/>
<organism evidence="2">
    <name type="scientific">human gut metagenome</name>
    <dbReference type="NCBI Taxonomy" id="408170"/>
    <lineage>
        <taxon>unclassified sequences</taxon>
        <taxon>metagenomes</taxon>
        <taxon>organismal metagenomes</taxon>
    </lineage>
</organism>
<evidence type="ECO:0000313" key="2">
    <source>
        <dbReference type="EMBL" id="EKC50419.1"/>
    </source>
</evidence>